<evidence type="ECO:0000313" key="1">
    <source>
        <dbReference type="EMBL" id="CAB4141817.1"/>
    </source>
</evidence>
<proteinExistence type="predicted"/>
<gene>
    <name evidence="1" type="ORF">UFOVP422_1</name>
</gene>
<reference evidence="1" key="1">
    <citation type="submission" date="2020-04" db="EMBL/GenBank/DDBJ databases">
        <authorList>
            <person name="Chiriac C."/>
            <person name="Salcher M."/>
            <person name="Ghai R."/>
            <person name="Kavagutti S V."/>
        </authorList>
    </citation>
    <scope>NUCLEOTIDE SEQUENCE</scope>
</reference>
<organism evidence="1">
    <name type="scientific">uncultured Caudovirales phage</name>
    <dbReference type="NCBI Taxonomy" id="2100421"/>
    <lineage>
        <taxon>Viruses</taxon>
        <taxon>Duplodnaviria</taxon>
        <taxon>Heunggongvirae</taxon>
        <taxon>Uroviricota</taxon>
        <taxon>Caudoviricetes</taxon>
        <taxon>Peduoviridae</taxon>
        <taxon>Maltschvirus</taxon>
        <taxon>Maltschvirus maltsch</taxon>
    </lineage>
</organism>
<name>A0A6J5M860_9CAUD</name>
<sequence length="86" mass="10306">MSNFTRPKPERIKEVHFAWQADPVRICLSIAYSDGSAYNRQANERFPADVLDWLCSHVYWGHVFHRHAIEWIDYEPINKTSHRKHK</sequence>
<protein>
    <submittedName>
        <fullName evidence="1">Uncharacterized protein</fullName>
    </submittedName>
</protein>
<accession>A0A6J5M860</accession>
<dbReference type="EMBL" id="LR796398">
    <property type="protein sequence ID" value="CAB4141817.1"/>
    <property type="molecule type" value="Genomic_DNA"/>
</dbReference>